<evidence type="ECO:0000256" key="1">
    <source>
        <dbReference type="ARBA" id="ARBA00004496"/>
    </source>
</evidence>
<organism evidence="7 8">
    <name type="scientific">Pseudomonas aeruginosa</name>
    <dbReference type="NCBI Taxonomy" id="287"/>
    <lineage>
        <taxon>Bacteria</taxon>
        <taxon>Pseudomonadati</taxon>
        <taxon>Pseudomonadota</taxon>
        <taxon>Gammaproteobacteria</taxon>
        <taxon>Pseudomonadales</taxon>
        <taxon>Pseudomonadaceae</taxon>
        <taxon>Pseudomonas</taxon>
    </lineage>
</organism>
<reference evidence="8" key="1">
    <citation type="submission" date="2015-06" db="EMBL/GenBank/DDBJ databases">
        <authorList>
            <person name="Radhakrishnan Rajesh"/>
            <person name="Underwood Anthony"/>
            <person name="Al-Shahib Ali"/>
        </authorList>
    </citation>
    <scope>NUCLEOTIDE SEQUENCE [LARGE SCALE GENOMIC DNA]</scope>
    <source>
        <strain evidence="8">P19_London_7_VIM_2_05_10</strain>
    </source>
</reference>
<gene>
    <name evidence="7" type="primary">btr_1</name>
    <name evidence="7" type="ORF">PAERUG_P19_London_7_VIM_2_05_10_02214</name>
</gene>
<evidence type="ECO:0000313" key="8">
    <source>
        <dbReference type="Proteomes" id="UP000045039"/>
    </source>
</evidence>
<dbReference type="PRINTS" id="PR00032">
    <property type="entry name" value="HTHARAC"/>
</dbReference>
<dbReference type="InterPro" id="IPR018060">
    <property type="entry name" value="HTH_AraC"/>
</dbReference>
<dbReference type="InterPro" id="IPR000014">
    <property type="entry name" value="PAS"/>
</dbReference>
<proteinExistence type="predicted"/>
<dbReference type="SUPFAM" id="SSF55785">
    <property type="entry name" value="PYP-like sensor domain (PAS domain)"/>
    <property type="match status" value="1"/>
</dbReference>
<dbReference type="AlphaFoldDB" id="A0A7G3Y333"/>
<comment type="subcellular location">
    <subcellularLocation>
        <location evidence="1">Cytoplasm</location>
    </subcellularLocation>
</comment>
<dbReference type="InterPro" id="IPR009057">
    <property type="entry name" value="Homeodomain-like_sf"/>
</dbReference>
<evidence type="ECO:0000256" key="5">
    <source>
        <dbReference type="ARBA" id="ARBA00023163"/>
    </source>
</evidence>
<dbReference type="InterPro" id="IPR050204">
    <property type="entry name" value="AraC_XylS_family_regulators"/>
</dbReference>
<keyword evidence="4" id="KW-0238">DNA-binding</keyword>
<evidence type="ECO:0000256" key="6">
    <source>
        <dbReference type="ARBA" id="ARBA00037345"/>
    </source>
</evidence>
<dbReference type="Pfam" id="PF08448">
    <property type="entry name" value="PAS_4"/>
    <property type="match status" value="1"/>
</dbReference>
<evidence type="ECO:0000313" key="7">
    <source>
        <dbReference type="EMBL" id="CRO65836.1"/>
    </source>
</evidence>
<dbReference type="InterPro" id="IPR020449">
    <property type="entry name" value="Tscrpt_reg_AraC-type_HTH"/>
</dbReference>
<keyword evidence="5" id="KW-0804">Transcription</keyword>
<dbReference type="InterPro" id="IPR013656">
    <property type="entry name" value="PAS_4"/>
</dbReference>
<dbReference type="GO" id="GO:0005737">
    <property type="term" value="C:cytoplasm"/>
    <property type="evidence" value="ECO:0007669"/>
    <property type="project" value="UniProtKB-SubCell"/>
</dbReference>
<dbReference type="GO" id="GO:0009893">
    <property type="term" value="P:positive regulation of metabolic process"/>
    <property type="evidence" value="ECO:0007669"/>
    <property type="project" value="UniProtKB-ARBA"/>
</dbReference>
<dbReference type="PROSITE" id="PS01124">
    <property type="entry name" value="HTH_ARAC_FAMILY_2"/>
    <property type="match status" value="1"/>
</dbReference>
<dbReference type="Pfam" id="PF12833">
    <property type="entry name" value="HTH_18"/>
    <property type="match status" value="1"/>
</dbReference>
<dbReference type="SUPFAM" id="SSF46689">
    <property type="entry name" value="Homeodomain-like"/>
    <property type="match status" value="2"/>
</dbReference>
<evidence type="ECO:0000256" key="3">
    <source>
        <dbReference type="ARBA" id="ARBA00023015"/>
    </source>
</evidence>
<dbReference type="Proteomes" id="UP000045039">
    <property type="component" value="Unassembled WGS sequence"/>
</dbReference>
<dbReference type="GO" id="GO:0003700">
    <property type="term" value="F:DNA-binding transcription factor activity"/>
    <property type="evidence" value="ECO:0007669"/>
    <property type="project" value="InterPro"/>
</dbReference>
<name>A0A7G3Y333_PSEAI</name>
<protein>
    <submittedName>
        <fullName evidence="7">HTH-type transcriptional activator Btr</fullName>
    </submittedName>
</protein>
<accession>A0A7G3Y333</accession>
<sequence>MLARSPNQAFAPMHDLLAAPPPADLASLLASLRQVEALLDAMPGVVFFVKDERARYVLVNRTLARRCGVKDKAELLGRSADEVFPSSLGPLYAEQDRRVLRGGATLENQLELHLYPGRQPGWCLTHKQALRDADGAIIGMAGISHDLPAAQSAHPAYGRLAAVDAHIREHYDQPLSLADLTAIAGLSVAQLERHCKRIFQLTPRQMIHKARLGAASQLLAGDAPITEIALRCGYTDHSAFSRQFKALTGLSPSQYRETHRQPRKA</sequence>
<dbReference type="InterPro" id="IPR035965">
    <property type="entry name" value="PAS-like_dom_sf"/>
</dbReference>
<dbReference type="PANTHER" id="PTHR46796:SF13">
    <property type="entry name" value="HTH-TYPE TRANSCRIPTIONAL ACTIVATOR RHAS"/>
    <property type="match status" value="1"/>
</dbReference>
<comment type="function">
    <text evidence="6">Regulatory protein of the TOL plasmid xyl operons. XylS activates the xylXYZLTEGFJQKIH operon required for the degradation of toluene, m-xylene and p-xylene.</text>
</comment>
<keyword evidence="3" id="KW-0805">Transcription regulation</keyword>
<dbReference type="InterPro" id="IPR018062">
    <property type="entry name" value="HTH_AraC-typ_CS"/>
</dbReference>
<dbReference type="PROSITE" id="PS00041">
    <property type="entry name" value="HTH_ARAC_FAMILY_1"/>
    <property type="match status" value="1"/>
</dbReference>
<dbReference type="PANTHER" id="PTHR46796">
    <property type="entry name" value="HTH-TYPE TRANSCRIPTIONAL ACTIVATOR RHAS-RELATED"/>
    <property type="match status" value="1"/>
</dbReference>
<dbReference type="RefSeq" id="WP_023086476.1">
    <property type="nucleotide sequence ID" value="NZ_AP014651.1"/>
</dbReference>
<dbReference type="GO" id="GO:0016301">
    <property type="term" value="F:kinase activity"/>
    <property type="evidence" value="ECO:0007669"/>
    <property type="project" value="UniProtKB-KW"/>
</dbReference>
<dbReference type="EMBL" id="CVVU01000122">
    <property type="protein sequence ID" value="CRO65836.1"/>
    <property type="molecule type" value="Genomic_DNA"/>
</dbReference>
<evidence type="ECO:0000256" key="2">
    <source>
        <dbReference type="ARBA" id="ARBA00022777"/>
    </source>
</evidence>
<dbReference type="GO" id="GO:0043565">
    <property type="term" value="F:sequence-specific DNA binding"/>
    <property type="evidence" value="ECO:0007669"/>
    <property type="project" value="InterPro"/>
</dbReference>
<dbReference type="CDD" id="cd00130">
    <property type="entry name" value="PAS"/>
    <property type="match status" value="1"/>
</dbReference>
<dbReference type="Gene3D" id="1.10.10.60">
    <property type="entry name" value="Homeodomain-like"/>
    <property type="match status" value="1"/>
</dbReference>
<dbReference type="SMART" id="SM00342">
    <property type="entry name" value="HTH_ARAC"/>
    <property type="match status" value="1"/>
</dbReference>
<evidence type="ECO:0000256" key="4">
    <source>
        <dbReference type="ARBA" id="ARBA00023125"/>
    </source>
</evidence>
<dbReference type="Gene3D" id="3.30.450.20">
    <property type="entry name" value="PAS domain"/>
    <property type="match status" value="1"/>
</dbReference>
<keyword evidence="2" id="KW-0808">Transferase</keyword>
<keyword evidence="2" id="KW-0418">Kinase</keyword>
<comment type="caution">
    <text evidence="7">The sequence shown here is derived from an EMBL/GenBank/DDBJ whole genome shotgun (WGS) entry which is preliminary data.</text>
</comment>